<organism evidence="1 2">
    <name type="scientific">Ruminococcus flavefaciens</name>
    <dbReference type="NCBI Taxonomy" id="1265"/>
    <lineage>
        <taxon>Bacteria</taxon>
        <taxon>Bacillati</taxon>
        <taxon>Bacillota</taxon>
        <taxon>Clostridia</taxon>
        <taxon>Eubacteriales</taxon>
        <taxon>Oscillospiraceae</taxon>
        <taxon>Ruminococcus</taxon>
    </lineage>
</organism>
<dbReference type="RefSeq" id="WP_072301326.1">
    <property type="nucleotide sequence ID" value="NZ_FPIP01000012.1"/>
</dbReference>
<sequence>MSNPWEEISLDDYEKHMSLDSVRQLQAMNSIMQEQFNTYPAETAMVLGIAGGNGLEHVRPEKFRKVYGVDINADYLRVVSERYTELSGVLECLQIDLVNEAEKLPRTQLLIANLLIEYIGYGAFQKAVLQTVPQYVSCVIQINTDEDQWVSESPYLHAFDRLDEVHHQMEEKALTAAMNDIVYSLILQKSEPLPNGKALVRLDFKKNEVNYNE</sequence>
<name>A0A1K1Q2L9_RUMFL</name>
<accession>A0A1K1Q2L9</accession>
<evidence type="ECO:0008006" key="3">
    <source>
        <dbReference type="Google" id="ProtNLM"/>
    </source>
</evidence>
<protein>
    <recommendedName>
        <fullName evidence="3">Methyltransferase domain-containing protein</fullName>
    </recommendedName>
</protein>
<proteinExistence type="predicted"/>
<evidence type="ECO:0000313" key="2">
    <source>
        <dbReference type="Proteomes" id="UP000183461"/>
    </source>
</evidence>
<gene>
    <name evidence="1" type="ORF">SAMN02910280_0278</name>
</gene>
<reference evidence="1 2" key="1">
    <citation type="submission" date="2016-11" db="EMBL/GenBank/DDBJ databases">
        <authorList>
            <person name="Jaros S."/>
            <person name="Januszkiewicz K."/>
            <person name="Wedrychowicz H."/>
        </authorList>
    </citation>
    <scope>NUCLEOTIDE SEQUENCE [LARGE SCALE GENOMIC DNA]</scope>
    <source>
        <strain evidence="1 2">YL228</strain>
    </source>
</reference>
<dbReference type="EMBL" id="FPIP01000012">
    <property type="protein sequence ID" value="SFW53334.1"/>
    <property type="molecule type" value="Genomic_DNA"/>
</dbReference>
<evidence type="ECO:0000313" key="1">
    <source>
        <dbReference type="EMBL" id="SFW53334.1"/>
    </source>
</evidence>
<dbReference type="AlphaFoldDB" id="A0A1K1Q2L9"/>
<dbReference type="Proteomes" id="UP000183461">
    <property type="component" value="Unassembled WGS sequence"/>
</dbReference>